<proteinExistence type="predicted"/>
<dbReference type="Gene3D" id="3.40.50.300">
    <property type="entry name" value="P-loop containing nucleotide triphosphate hydrolases"/>
    <property type="match status" value="1"/>
</dbReference>
<feature type="compositionally biased region" description="Polar residues" evidence="1">
    <location>
        <begin position="236"/>
        <end position="250"/>
    </location>
</feature>
<dbReference type="Pfam" id="PF19798">
    <property type="entry name" value="Sulfotransfer_5"/>
    <property type="match status" value="1"/>
</dbReference>
<protein>
    <recommendedName>
        <fullName evidence="4">P-loop containing nucleoside triphosphate hydrolase protein</fullName>
    </recommendedName>
</protein>
<organism evidence="2 3">
    <name type="scientific">Tothia fuscella</name>
    <dbReference type="NCBI Taxonomy" id="1048955"/>
    <lineage>
        <taxon>Eukaryota</taxon>
        <taxon>Fungi</taxon>
        <taxon>Dikarya</taxon>
        <taxon>Ascomycota</taxon>
        <taxon>Pezizomycotina</taxon>
        <taxon>Dothideomycetes</taxon>
        <taxon>Pleosporomycetidae</taxon>
        <taxon>Venturiales</taxon>
        <taxon>Cylindrosympodiaceae</taxon>
        <taxon>Tothia</taxon>
    </lineage>
</organism>
<dbReference type="InterPro" id="IPR053226">
    <property type="entry name" value="Pyrrolopyrazine_biosynth_F"/>
</dbReference>
<evidence type="ECO:0000256" key="1">
    <source>
        <dbReference type="SAM" id="MobiDB-lite"/>
    </source>
</evidence>
<dbReference type="OrthoDB" id="2405944at2759"/>
<evidence type="ECO:0008006" key="4">
    <source>
        <dbReference type="Google" id="ProtNLM"/>
    </source>
</evidence>
<sequence>MATTNSKKPIFVATHPRACSTAFERVFMTCRDTLQCVHEPFGDAWYFGPERLHDRYEKDEKAREESGYANSTYKTIFDSIEQENTQGKRIFIKDMAQYWIPPNGLPASIAPSLVSYKRGVGTENVSTSGAGHLNTDVSPASNAREVQDNGYPYDTVAEPGNPTVIPDALLRQFHFTFLIRHPRSSIPSYYRCTVPPLDDVTGFHKFNPNEAGYVELRALLDYLRNSGQVGPHITGQADQSNGTNGATSGATDKVDITLIDADDLLDSPYAMIEEYCKAVGIPFTPDMLNWDNDVDQENAKAAFEKWPGFHDDAIESTELRPRKVKKAHKSDEELYKEWVKKFGQEQADEIMGTVKENEEHYEYLKKFAIKLA</sequence>
<dbReference type="InterPro" id="IPR027417">
    <property type="entry name" value="P-loop_NTPase"/>
</dbReference>
<feature type="region of interest" description="Disordered" evidence="1">
    <location>
        <begin position="231"/>
        <end position="250"/>
    </location>
</feature>
<name>A0A9P4NRT9_9PEZI</name>
<dbReference type="AlphaFoldDB" id="A0A9P4NRT9"/>
<gene>
    <name evidence="2" type="ORF">EJ08DRAFT_733721</name>
</gene>
<dbReference type="SUPFAM" id="SSF52540">
    <property type="entry name" value="P-loop containing nucleoside triphosphate hydrolases"/>
    <property type="match status" value="1"/>
</dbReference>
<accession>A0A9P4NRT9</accession>
<reference evidence="2" key="1">
    <citation type="journal article" date="2020" name="Stud. Mycol.">
        <title>101 Dothideomycetes genomes: a test case for predicting lifestyles and emergence of pathogens.</title>
        <authorList>
            <person name="Haridas S."/>
            <person name="Albert R."/>
            <person name="Binder M."/>
            <person name="Bloem J."/>
            <person name="Labutti K."/>
            <person name="Salamov A."/>
            <person name="Andreopoulos B."/>
            <person name="Baker S."/>
            <person name="Barry K."/>
            <person name="Bills G."/>
            <person name="Bluhm B."/>
            <person name="Cannon C."/>
            <person name="Castanera R."/>
            <person name="Culley D."/>
            <person name="Daum C."/>
            <person name="Ezra D."/>
            <person name="Gonzalez J."/>
            <person name="Henrissat B."/>
            <person name="Kuo A."/>
            <person name="Liang C."/>
            <person name="Lipzen A."/>
            <person name="Lutzoni F."/>
            <person name="Magnuson J."/>
            <person name="Mondo S."/>
            <person name="Nolan M."/>
            <person name="Ohm R."/>
            <person name="Pangilinan J."/>
            <person name="Park H.-J."/>
            <person name="Ramirez L."/>
            <person name="Alfaro M."/>
            <person name="Sun H."/>
            <person name="Tritt A."/>
            <person name="Yoshinaga Y."/>
            <person name="Zwiers L.-H."/>
            <person name="Turgeon B."/>
            <person name="Goodwin S."/>
            <person name="Spatafora J."/>
            <person name="Crous P."/>
            <person name="Grigoriev I."/>
        </authorList>
    </citation>
    <scope>NUCLEOTIDE SEQUENCE</scope>
    <source>
        <strain evidence="2">CBS 130266</strain>
    </source>
</reference>
<dbReference type="PANTHER" id="PTHR48419:SF1">
    <property type="entry name" value="SULFOTRANSFERASE DOMAIN-CONTAINING PROTEIN"/>
    <property type="match status" value="1"/>
</dbReference>
<dbReference type="PANTHER" id="PTHR48419">
    <property type="entry name" value="SULFOTRANSFERASE DOMAIN-CONTAINING PROTEIN"/>
    <property type="match status" value="1"/>
</dbReference>
<keyword evidence="3" id="KW-1185">Reference proteome</keyword>
<dbReference type="Proteomes" id="UP000800235">
    <property type="component" value="Unassembled WGS sequence"/>
</dbReference>
<comment type="caution">
    <text evidence="2">The sequence shown here is derived from an EMBL/GenBank/DDBJ whole genome shotgun (WGS) entry which is preliminary data.</text>
</comment>
<evidence type="ECO:0000313" key="3">
    <source>
        <dbReference type="Proteomes" id="UP000800235"/>
    </source>
</evidence>
<evidence type="ECO:0000313" key="2">
    <source>
        <dbReference type="EMBL" id="KAF2430960.1"/>
    </source>
</evidence>
<dbReference type="EMBL" id="MU007035">
    <property type="protein sequence ID" value="KAF2430960.1"/>
    <property type="molecule type" value="Genomic_DNA"/>
</dbReference>